<feature type="transmembrane region" description="Helical" evidence="2">
    <location>
        <begin position="189"/>
        <end position="208"/>
    </location>
</feature>
<organism evidence="3 4">
    <name type="scientific">Kytococcus schroeteri</name>
    <dbReference type="NCBI Taxonomy" id="138300"/>
    <lineage>
        <taxon>Bacteria</taxon>
        <taxon>Bacillati</taxon>
        <taxon>Actinomycetota</taxon>
        <taxon>Actinomycetes</taxon>
        <taxon>Micrococcales</taxon>
        <taxon>Kytococcaceae</taxon>
        <taxon>Kytococcus</taxon>
    </lineage>
</organism>
<evidence type="ECO:0000313" key="3">
    <source>
        <dbReference type="EMBL" id="PKZ42694.1"/>
    </source>
</evidence>
<name>A0A2I1PDL2_9MICO</name>
<evidence type="ECO:0000313" key="4">
    <source>
        <dbReference type="Proteomes" id="UP000234206"/>
    </source>
</evidence>
<proteinExistence type="predicted"/>
<keyword evidence="2" id="KW-0472">Membrane</keyword>
<protein>
    <submittedName>
        <fullName evidence="3">Uncharacterized protein</fullName>
    </submittedName>
</protein>
<keyword evidence="2" id="KW-1133">Transmembrane helix</keyword>
<feature type="transmembrane region" description="Helical" evidence="2">
    <location>
        <begin position="76"/>
        <end position="99"/>
    </location>
</feature>
<feature type="region of interest" description="Disordered" evidence="1">
    <location>
        <begin position="334"/>
        <end position="364"/>
    </location>
</feature>
<accession>A0A2I1PDL2</accession>
<feature type="transmembrane region" description="Helical" evidence="2">
    <location>
        <begin position="215"/>
        <end position="232"/>
    </location>
</feature>
<comment type="caution">
    <text evidence="3">The sequence shown here is derived from an EMBL/GenBank/DDBJ whole genome shotgun (WGS) entry which is preliminary data.</text>
</comment>
<feature type="transmembrane region" description="Helical" evidence="2">
    <location>
        <begin position="111"/>
        <end position="132"/>
    </location>
</feature>
<dbReference type="RefSeq" id="WP_101848874.1">
    <property type="nucleotide sequence ID" value="NZ_PKIZ01000001.1"/>
</dbReference>
<keyword evidence="2" id="KW-0812">Transmembrane</keyword>
<sequence length="409" mass="42482">MRLTAWPLVLLLAGGLLAYHLWMVGVETVHPLTNALDAHGGSVLVLPVVAAGATVVAGRLVEGEVFRRRLAPLKELALWAVAVLPVASVGAVVLLGGAWVQMLRAGHLAGIAGWLAAAMVLSPLAAASWGALAGRTLPLYVALPTSIVVAYLALGAFASMENGPARLMMAPPVACCVSQTEPTAGASTAYLLTVAAMVLLLAAAWWALQRPVVSTALLLAALLTALAGWQAARTSPVHGLRLRPAVAGCQAVASGGLDRAVELCLWPENEDRRAEIAGEVERLAAVAGENGISFPRRFTEYPDSQGRLLPLDAADHQSWARTLLFSVAEAPRCGPDQVLPEGDGQATAASAPPDAAPSASASDVDAAAVEWWEKALGERPDLSPRARAILGESPAAQLKTLREHSEQSC</sequence>
<keyword evidence="4" id="KW-1185">Reference proteome</keyword>
<gene>
    <name evidence="3" type="ORF">CYJ76_00015</name>
</gene>
<dbReference type="AlphaFoldDB" id="A0A2I1PDL2"/>
<feature type="transmembrane region" description="Helical" evidence="2">
    <location>
        <begin position="42"/>
        <end position="61"/>
    </location>
</feature>
<dbReference type="Proteomes" id="UP000234206">
    <property type="component" value="Unassembled WGS sequence"/>
</dbReference>
<evidence type="ECO:0000256" key="1">
    <source>
        <dbReference type="SAM" id="MobiDB-lite"/>
    </source>
</evidence>
<dbReference type="EMBL" id="PKIZ01000001">
    <property type="protein sequence ID" value="PKZ42694.1"/>
    <property type="molecule type" value="Genomic_DNA"/>
</dbReference>
<feature type="transmembrane region" description="Helical" evidence="2">
    <location>
        <begin position="139"/>
        <end position="160"/>
    </location>
</feature>
<reference evidence="3 4" key="1">
    <citation type="submission" date="2017-12" db="EMBL/GenBank/DDBJ databases">
        <title>Phylogenetic diversity of female urinary microbiome.</title>
        <authorList>
            <person name="Thomas-White K."/>
            <person name="Wolfe A.J."/>
        </authorList>
    </citation>
    <scope>NUCLEOTIDE SEQUENCE [LARGE SCALE GENOMIC DNA]</scope>
    <source>
        <strain evidence="3 4">UMB1298</strain>
    </source>
</reference>
<feature type="compositionally biased region" description="Low complexity" evidence="1">
    <location>
        <begin position="348"/>
        <end position="364"/>
    </location>
</feature>
<evidence type="ECO:0000256" key="2">
    <source>
        <dbReference type="SAM" id="Phobius"/>
    </source>
</evidence>